<protein>
    <submittedName>
        <fullName evidence="2">Predicted phosphohydrolases</fullName>
    </submittedName>
</protein>
<proteinExistence type="predicted"/>
<dbReference type="InterPro" id="IPR004843">
    <property type="entry name" value="Calcineurin-like_PHP"/>
</dbReference>
<organism evidence="2">
    <name type="scientific">uncultured gamma proteobacterium HF4000_48E10</name>
    <dbReference type="NCBI Taxonomy" id="723583"/>
    <lineage>
        <taxon>Bacteria</taxon>
        <taxon>Pseudomonadati</taxon>
        <taxon>Pseudomonadota</taxon>
        <taxon>Gammaproteobacteria</taxon>
        <taxon>environmental samples</taxon>
    </lineage>
</organism>
<dbReference type="SUPFAM" id="SSF56300">
    <property type="entry name" value="Metallo-dependent phosphatases"/>
    <property type="match status" value="1"/>
</dbReference>
<dbReference type="CDD" id="cd00838">
    <property type="entry name" value="MPP_superfamily"/>
    <property type="match status" value="1"/>
</dbReference>
<name>E7C8T0_9GAMM</name>
<dbReference type="EMBL" id="GU568025">
    <property type="protein sequence ID" value="ADI23854.1"/>
    <property type="molecule type" value="Genomic_DNA"/>
</dbReference>
<dbReference type="InterPro" id="IPR052963">
    <property type="entry name" value="Pantetheine_PDE"/>
</dbReference>
<reference evidence="2" key="1">
    <citation type="submission" date="2010-01" db="EMBL/GenBank/DDBJ databases">
        <title>Genome fragments of uncultured bacteria from the North Pacific subtropical Gyre.</title>
        <authorList>
            <person name="Pham V.D."/>
            <person name="Delong E.F."/>
        </authorList>
    </citation>
    <scope>NUCLEOTIDE SEQUENCE</scope>
</reference>
<keyword evidence="2" id="KW-0378">Hydrolase</keyword>
<dbReference type="InterPro" id="IPR029052">
    <property type="entry name" value="Metallo-depent_PP-like"/>
</dbReference>
<accession>E7C8T0</accession>
<dbReference type="PANTHER" id="PTHR36492:SF2">
    <property type="entry name" value="[ACYL-CARRIER-PROTEIN] PHOSPHODIESTERASE PPTH"/>
    <property type="match status" value="1"/>
</dbReference>
<sequence length="282" mass="32372">MKLYALGDLHLGHRANREALPAWRPHPEDWLIVAGDVGESLEHLELGLRAATERFAQVFWVPGNHELWSRRDGAPRGVAKYAATLAVCRRFGVVTPEDPYEVWPEEPRCVIAPLFLLYDYSFRPDTVASDDAVAWAEAAGIRSADERFLAPDPYPTRDAWCRARVEQTEPRLAEAASRHPLVLANHFPLRRDLVRLPRMPRFSLWCGTRRTETWHTRFRAKVVVAGHLHIRTTDWIDGVRFEEVSLGYPRHWRRERGIDGYLREILPGPVALSKNGGPVFHR</sequence>
<dbReference type="Gene3D" id="3.60.21.10">
    <property type="match status" value="1"/>
</dbReference>
<feature type="domain" description="Calcineurin-like phosphoesterase" evidence="1">
    <location>
        <begin position="1"/>
        <end position="230"/>
    </location>
</feature>
<dbReference type="AlphaFoldDB" id="E7C8T0"/>
<dbReference type="GO" id="GO:0016787">
    <property type="term" value="F:hydrolase activity"/>
    <property type="evidence" value="ECO:0007669"/>
    <property type="project" value="UniProtKB-KW"/>
</dbReference>
<dbReference type="PANTHER" id="PTHR36492">
    <property type="match status" value="1"/>
</dbReference>
<evidence type="ECO:0000259" key="1">
    <source>
        <dbReference type="Pfam" id="PF00149"/>
    </source>
</evidence>
<evidence type="ECO:0000313" key="2">
    <source>
        <dbReference type="EMBL" id="ADI23854.1"/>
    </source>
</evidence>
<dbReference type="Pfam" id="PF00149">
    <property type="entry name" value="Metallophos"/>
    <property type="match status" value="1"/>
</dbReference>